<dbReference type="Pfam" id="PF01566">
    <property type="entry name" value="Nramp"/>
    <property type="match status" value="1"/>
</dbReference>
<feature type="transmembrane region" description="Helical" evidence="5">
    <location>
        <begin position="198"/>
        <end position="219"/>
    </location>
</feature>
<dbReference type="NCBIfam" id="NF037982">
    <property type="entry name" value="Nramp_1"/>
    <property type="match status" value="2"/>
</dbReference>
<evidence type="ECO:0000313" key="6">
    <source>
        <dbReference type="EMBL" id="MEY8040496.1"/>
    </source>
</evidence>
<keyword evidence="3 5" id="KW-1133">Transmembrane helix</keyword>
<dbReference type="PANTHER" id="PTHR11706:SF3">
    <property type="entry name" value="METAL ION TRANSPORT PROTEIN"/>
    <property type="match status" value="1"/>
</dbReference>
<dbReference type="PANTHER" id="PTHR11706">
    <property type="entry name" value="SOLUTE CARRIER PROTEIN FAMILY 11 MEMBER"/>
    <property type="match status" value="1"/>
</dbReference>
<keyword evidence="2 5" id="KW-0812">Transmembrane</keyword>
<name>A0ABV4CL24_9PSEU</name>
<keyword evidence="7" id="KW-1185">Reference proteome</keyword>
<evidence type="ECO:0000256" key="1">
    <source>
        <dbReference type="ARBA" id="ARBA00004141"/>
    </source>
</evidence>
<feature type="transmembrane region" description="Helical" evidence="5">
    <location>
        <begin position="23"/>
        <end position="48"/>
    </location>
</feature>
<accession>A0ABV4CL24</accession>
<feature type="transmembrane region" description="Helical" evidence="5">
    <location>
        <begin position="340"/>
        <end position="357"/>
    </location>
</feature>
<feature type="transmembrane region" description="Helical" evidence="5">
    <location>
        <begin position="398"/>
        <end position="417"/>
    </location>
</feature>
<proteinExistence type="predicted"/>
<dbReference type="RefSeq" id="WP_345363319.1">
    <property type="nucleotide sequence ID" value="NZ_BAABII010000010.1"/>
</dbReference>
<gene>
    <name evidence="6" type="ORF">AB8O55_13900</name>
</gene>
<dbReference type="Proteomes" id="UP001564626">
    <property type="component" value="Unassembled WGS sequence"/>
</dbReference>
<evidence type="ECO:0000256" key="4">
    <source>
        <dbReference type="ARBA" id="ARBA00023136"/>
    </source>
</evidence>
<reference evidence="6 7" key="1">
    <citation type="submission" date="2024-08" db="EMBL/GenBank/DDBJ databases">
        <title>Genome mining of Saccharopolyspora cebuensis PGLac3 from Nigerian medicinal plant.</title>
        <authorList>
            <person name="Ezeobiora C.E."/>
            <person name="Igbokwe N.H."/>
            <person name="Amin D.H."/>
            <person name="Mendie U.E."/>
        </authorList>
    </citation>
    <scope>NUCLEOTIDE SEQUENCE [LARGE SCALE GENOMIC DNA]</scope>
    <source>
        <strain evidence="6 7">PGLac3</strain>
    </source>
</reference>
<protein>
    <submittedName>
        <fullName evidence="6">Nramp family divalent metal transporter</fullName>
    </submittedName>
</protein>
<organism evidence="6 7">
    <name type="scientific">Saccharopolyspora cebuensis</name>
    <dbReference type="NCBI Taxonomy" id="418759"/>
    <lineage>
        <taxon>Bacteria</taxon>
        <taxon>Bacillati</taxon>
        <taxon>Actinomycetota</taxon>
        <taxon>Actinomycetes</taxon>
        <taxon>Pseudonocardiales</taxon>
        <taxon>Pseudonocardiaceae</taxon>
        <taxon>Saccharopolyspora</taxon>
    </lineage>
</organism>
<dbReference type="InterPro" id="IPR001046">
    <property type="entry name" value="NRAMP_fam"/>
</dbReference>
<evidence type="ECO:0000256" key="2">
    <source>
        <dbReference type="ARBA" id="ARBA00022692"/>
    </source>
</evidence>
<feature type="transmembrane region" description="Helical" evidence="5">
    <location>
        <begin position="54"/>
        <end position="78"/>
    </location>
</feature>
<feature type="transmembrane region" description="Helical" evidence="5">
    <location>
        <begin position="118"/>
        <end position="145"/>
    </location>
</feature>
<feature type="transmembrane region" description="Helical" evidence="5">
    <location>
        <begin position="239"/>
        <end position="259"/>
    </location>
</feature>
<feature type="transmembrane region" description="Helical" evidence="5">
    <location>
        <begin position="157"/>
        <end position="178"/>
    </location>
</feature>
<evidence type="ECO:0000256" key="3">
    <source>
        <dbReference type="ARBA" id="ARBA00022989"/>
    </source>
</evidence>
<feature type="transmembrane region" description="Helical" evidence="5">
    <location>
        <begin position="363"/>
        <end position="386"/>
    </location>
</feature>
<keyword evidence="4 5" id="KW-0472">Membrane</keyword>
<comment type="caution">
    <text evidence="6">The sequence shown here is derived from an EMBL/GenBank/DDBJ whole genome shotgun (WGS) entry which is preliminary data.</text>
</comment>
<sequence length="426" mass="45273">MADSADVPTPVEPPSTPRQKLRFIGPGIVVAASGVGAGDFIMAALAGAGFGWSLLWAIVAGAGIKLVLSEGIGRWFLVTGQSFLRGWHSLGSWATVYFGLYLVFFAIIYGAAEPAISALVLTAMFPGTSFAMWAILTALAGFLLVRFGRYALVEKAMTVFIGIMFVTVVGSAAIILANLGDVPYGLAPSIPDGSFSRILAIIGGVGGTISLTCYSYWIAAKGWAGKKWLGTMRVDITTAYTLTGIFAVAVLIIAAELLFGTGVTISGNQGLVELADAYGQRFGNTARWLLLIGVWSAVFTSIIGPWHGCSYLFADFVRIVRHRKADLDGVAPASDKDTAFRGYLALMTFPPMLLLLFDAPIMMVLIYGISGAIFMPLLSVGLLVLLNSRRLSPEHRNGVVSNVLLCSIVVLFVYLGATELMETLST</sequence>
<evidence type="ECO:0000256" key="5">
    <source>
        <dbReference type="SAM" id="Phobius"/>
    </source>
</evidence>
<comment type="subcellular location">
    <subcellularLocation>
        <location evidence="1">Membrane</location>
        <topology evidence="1">Multi-pass membrane protein</topology>
    </subcellularLocation>
</comment>
<feature type="transmembrane region" description="Helical" evidence="5">
    <location>
        <begin position="90"/>
        <end position="112"/>
    </location>
</feature>
<feature type="transmembrane region" description="Helical" evidence="5">
    <location>
        <begin position="288"/>
        <end position="314"/>
    </location>
</feature>
<evidence type="ECO:0000313" key="7">
    <source>
        <dbReference type="Proteomes" id="UP001564626"/>
    </source>
</evidence>
<dbReference type="EMBL" id="JBGEHV010000022">
    <property type="protein sequence ID" value="MEY8040496.1"/>
    <property type="molecule type" value="Genomic_DNA"/>
</dbReference>